<dbReference type="Gramene" id="KZM82388">
    <property type="protein sequence ID" value="KZM82388"/>
    <property type="gene ID" value="DCAR_029957"/>
</dbReference>
<keyword evidence="3 17" id="KW-0863">Zinc-finger</keyword>
<evidence type="ECO:0000256" key="15">
    <source>
        <dbReference type="ARBA" id="ARBA00048870"/>
    </source>
</evidence>
<gene>
    <name evidence="19" type="ORF">DCAR_029957</name>
</gene>
<dbReference type="SUPFAM" id="SSF51735">
    <property type="entry name" value="NAD(P)-binding Rossmann-fold domains"/>
    <property type="match status" value="1"/>
</dbReference>
<evidence type="ECO:0000256" key="16">
    <source>
        <dbReference type="ARBA" id="ARBA00049132"/>
    </source>
</evidence>
<dbReference type="EC" id="1.1.1.219" evidence="11"/>
<keyword evidence="2" id="KW-0479">Metal-binding</keyword>
<dbReference type="EC" id="1.1.1.234" evidence="10"/>
<dbReference type="InterPro" id="IPR050425">
    <property type="entry name" value="NAD(P)_dehydrat-like"/>
</dbReference>
<keyword evidence="4" id="KW-0862">Zinc</keyword>
<proteinExistence type="inferred from homology"/>
<dbReference type="Pfam" id="PF01370">
    <property type="entry name" value="Epimerase"/>
    <property type="match status" value="1"/>
</dbReference>
<keyword evidence="6" id="KW-0560">Oxidoreductase</keyword>
<evidence type="ECO:0000256" key="11">
    <source>
        <dbReference type="ARBA" id="ARBA00039057"/>
    </source>
</evidence>
<evidence type="ECO:0000256" key="12">
    <source>
        <dbReference type="ARBA" id="ARBA00039963"/>
    </source>
</evidence>
<keyword evidence="7" id="KW-0284">Flavonoid biosynthesis</keyword>
<sequence>MTSNGSHGRSTSIESVKNWEHKHCFCGKIARLCTSWTLKNPGRRFYTCAVAKDVQGCHFFQWCDEAFTGRAFDVVTHLNHRRLYLEEKLKLVEEDLEQSYDPKKTGHLLALEGAKDRLQLFKANLLEEGSFDAAVAGCEGVFHTASPFTHAVDDPQAELIDPAVKGTLNVLGSCAKAPSVKRVVLTSSVAAVAYNGKPRTPDVVVDESWFSDPEFCKESKMWYVLSKTLAEDAAWKFVREKGIDMVTINPAMVIGPLLQPTLNTSAAAILNLINGAQTYPNASFGWVNVKDVANAHILAYETPSANGRYCLVESVVHHSGVVDILRKLYPSLQLPDKCADDKPFTPTYQVSKDKTKSLGISYTSLEDGIKETVESLKEKKFFVA</sequence>
<reference evidence="19" key="1">
    <citation type="journal article" date="2016" name="Nat. Genet.">
        <title>A high-quality carrot genome assembly provides new insights into carotenoid accumulation and asterid genome evolution.</title>
        <authorList>
            <person name="Iorizzo M."/>
            <person name="Ellison S."/>
            <person name="Senalik D."/>
            <person name="Zeng P."/>
            <person name="Satapoomin P."/>
            <person name="Huang J."/>
            <person name="Bowman M."/>
            <person name="Iovene M."/>
            <person name="Sanseverino W."/>
            <person name="Cavagnaro P."/>
            <person name="Yildiz M."/>
            <person name="Macko-Podgorni A."/>
            <person name="Moranska E."/>
            <person name="Grzebelus E."/>
            <person name="Grzebelus D."/>
            <person name="Ashrafi H."/>
            <person name="Zheng Z."/>
            <person name="Cheng S."/>
            <person name="Spooner D."/>
            <person name="Van Deynze A."/>
            <person name="Simon P."/>
        </authorList>
    </citation>
    <scope>NUCLEOTIDE SEQUENCE [LARGE SCALE GENOMIC DNA]</scope>
    <source>
        <tissue evidence="19">Leaf</tissue>
    </source>
</reference>
<evidence type="ECO:0000256" key="6">
    <source>
        <dbReference type="ARBA" id="ARBA00023002"/>
    </source>
</evidence>
<evidence type="ECO:0000256" key="2">
    <source>
        <dbReference type="ARBA" id="ARBA00022723"/>
    </source>
</evidence>
<accession>A0A175YGU4</accession>
<dbReference type="Pfam" id="PF06839">
    <property type="entry name" value="Zn_ribbon_GRF"/>
    <property type="match status" value="1"/>
</dbReference>
<keyword evidence="5" id="KW-0521">NADP</keyword>
<dbReference type="InterPro" id="IPR036291">
    <property type="entry name" value="NAD(P)-bd_dom_sf"/>
</dbReference>
<dbReference type="Gene3D" id="3.40.50.720">
    <property type="entry name" value="NAD(P)-binding Rossmann-like Domain"/>
    <property type="match status" value="1"/>
</dbReference>
<evidence type="ECO:0000256" key="17">
    <source>
        <dbReference type="PROSITE-ProRule" id="PRU01343"/>
    </source>
</evidence>
<organism evidence="19">
    <name type="scientific">Daucus carota subsp. sativus</name>
    <name type="common">Carrot</name>
    <dbReference type="NCBI Taxonomy" id="79200"/>
    <lineage>
        <taxon>Eukaryota</taxon>
        <taxon>Viridiplantae</taxon>
        <taxon>Streptophyta</taxon>
        <taxon>Embryophyta</taxon>
        <taxon>Tracheophyta</taxon>
        <taxon>Spermatophyta</taxon>
        <taxon>Magnoliopsida</taxon>
        <taxon>eudicotyledons</taxon>
        <taxon>Gunneridae</taxon>
        <taxon>Pentapetalae</taxon>
        <taxon>asterids</taxon>
        <taxon>campanulids</taxon>
        <taxon>Apiales</taxon>
        <taxon>Apiaceae</taxon>
        <taxon>Apioideae</taxon>
        <taxon>Scandiceae</taxon>
        <taxon>Daucinae</taxon>
        <taxon>Daucus</taxon>
        <taxon>Daucus sect. Daucus</taxon>
    </lineage>
</organism>
<comment type="function">
    <text evidence="9">Bifunctional enzyme involved in flavonoid metabolism.</text>
</comment>
<dbReference type="PANTHER" id="PTHR10366:SF852">
    <property type="entry name" value="CINNAMOYL-COA REDUCTASE CAD2"/>
    <property type="match status" value="1"/>
</dbReference>
<evidence type="ECO:0000256" key="5">
    <source>
        <dbReference type="ARBA" id="ARBA00022857"/>
    </source>
</evidence>
<evidence type="ECO:0000256" key="13">
    <source>
        <dbReference type="ARBA" id="ARBA00042087"/>
    </source>
</evidence>
<comment type="similarity">
    <text evidence="8">Belongs to the NAD(P)-dependent epimerase/dehydratase family. Dihydroflavonol-4-reductase subfamily.</text>
</comment>
<protein>
    <recommendedName>
        <fullName evidence="12">Dihydroflavonol 4-reductase</fullName>
        <ecNumber evidence="11">1.1.1.219</ecNumber>
        <ecNumber evidence="10">1.1.1.234</ecNumber>
    </recommendedName>
    <alternativeName>
        <fullName evidence="14">Dihydrokaempferol 4-reductase</fullName>
    </alternativeName>
    <alternativeName>
        <fullName evidence="13">Flavanone 4-reductase</fullName>
    </alternativeName>
</protein>
<dbReference type="GO" id="GO:0008270">
    <property type="term" value="F:zinc ion binding"/>
    <property type="evidence" value="ECO:0007669"/>
    <property type="project" value="UniProtKB-KW"/>
</dbReference>
<feature type="domain" description="GRF-type" evidence="18">
    <location>
        <begin position="24"/>
        <end position="66"/>
    </location>
</feature>
<dbReference type="GO" id="GO:0045552">
    <property type="term" value="F:dihydroflavanol 4-reductase activity"/>
    <property type="evidence" value="ECO:0007669"/>
    <property type="project" value="UniProtKB-EC"/>
</dbReference>
<evidence type="ECO:0000256" key="1">
    <source>
        <dbReference type="ARBA" id="ARBA00004935"/>
    </source>
</evidence>
<evidence type="ECO:0000259" key="18">
    <source>
        <dbReference type="PROSITE" id="PS51999"/>
    </source>
</evidence>
<dbReference type="InterPro" id="IPR010666">
    <property type="entry name" value="Znf_GRF"/>
</dbReference>
<evidence type="ECO:0000256" key="14">
    <source>
        <dbReference type="ARBA" id="ARBA00042831"/>
    </source>
</evidence>
<name>A0A175YGU4_DAUCS</name>
<dbReference type="STRING" id="79200.A0A175YGU4"/>
<evidence type="ECO:0000256" key="9">
    <source>
        <dbReference type="ARBA" id="ARBA00037100"/>
    </source>
</evidence>
<dbReference type="AlphaFoldDB" id="A0A175YGU4"/>
<dbReference type="FunFam" id="3.40.50.720:FF:000085">
    <property type="entry name" value="Dihydroflavonol reductase"/>
    <property type="match status" value="1"/>
</dbReference>
<comment type="caution">
    <text evidence="19">The sequence shown here is derived from an EMBL/GenBank/DDBJ whole genome shotgun (WGS) entry which is preliminary data.</text>
</comment>
<evidence type="ECO:0000256" key="4">
    <source>
        <dbReference type="ARBA" id="ARBA00022833"/>
    </source>
</evidence>
<dbReference type="InterPro" id="IPR001509">
    <property type="entry name" value="Epimerase_deHydtase"/>
</dbReference>
<dbReference type="CDD" id="cd08958">
    <property type="entry name" value="FR_SDR_e"/>
    <property type="match status" value="1"/>
</dbReference>
<evidence type="ECO:0000256" key="7">
    <source>
        <dbReference type="ARBA" id="ARBA00023241"/>
    </source>
</evidence>
<evidence type="ECO:0000313" key="19">
    <source>
        <dbReference type="EMBL" id="KZM82388.1"/>
    </source>
</evidence>
<dbReference type="GO" id="GO:0009813">
    <property type="term" value="P:flavonoid biosynthetic process"/>
    <property type="evidence" value="ECO:0007669"/>
    <property type="project" value="UniProtKB-KW"/>
</dbReference>
<dbReference type="PANTHER" id="PTHR10366">
    <property type="entry name" value="NAD DEPENDENT EPIMERASE/DEHYDRATASE"/>
    <property type="match status" value="1"/>
</dbReference>
<dbReference type="GO" id="GO:0047890">
    <property type="term" value="F:flavanone 4-reductase activity"/>
    <property type="evidence" value="ECO:0007669"/>
    <property type="project" value="UniProtKB-EC"/>
</dbReference>
<evidence type="ECO:0000256" key="10">
    <source>
        <dbReference type="ARBA" id="ARBA00039055"/>
    </source>
</evidence>
<comment type="catalytic activity">
    <reaction evidence="16">
        <text>a (2R,3S,4S)-leucoanthocyanidin + NADP(+) = a (2R,3R)-dihydroflavonol + NADPH + H(+)</text>
        <dbReference type="Rhea" id="RHEA:54444"/>
        <dbReference type="ChEBI" id="CHEBI:15378"/>
        <dbReference type="ChEBI" id="CHEBI:57783"/>
        <dbReference type="ChEBI" id="CHEBI:58349"/>
        <dbReference type="ChEBI" id="CHEBI:138176"/>
        <dbReference type="ChEBI" id="CHEBI:138188"/>
        <dbReference type="EC" id="1.1.1.219"/>
    </reaction>
</comment>
<comment type="pathway">
    <text evidence="1">Pigment biosynthesis; anthocyanin biosynthesis.</text>
</comment>
<dbReference type="EMBL" id="LNRQ01000009">
    <property type="protein sequence ID" value="KZM82388.1"/>
    <property type="molecule type" value="Genomic_DNA"/>
</dbReference>
<evidence type="ECO:0000256" key="8">
    <source>
        <dbReference type="ARBA" id="ARBA00023445"/>
    </source>
</evidence>
<evidence type="ECO:0000256" key="3">
    <source>
        <dbReference type="ARBA" id="ARBA00022771"/>
    </source>
</evidence>
<comment type="catalytic activity">
    <reaction evidence="15">
        <text>(2S)-flavan-4-ol + NADP(+) = (2S)-flavanone + NADPH + H(+)</text>
        <dbReference type="Rhea" id="RHEA:11228"/>
        <dbReference type="ChEBI" id="CHEBI:15378"/>
        <dbReference type="ChEBI" id="CHEBI:15605"/>
        <dbReference type="ChEBI" id="CHEBI:15606"/>
        <dbReference type="ChEBI" id="CHEBI:57783"/>
        <dbReference type="ChEBI" id="CHEBI:58349"/>
        <dbReference type="EC" id="1.1.1.234"/>
    </reaction>
</comment>
<dbReference type="PROSITE" id="PS51999">
    <property type="entry name" value="ZF_GRF"/>
    <property type="match status" value="1"/>
</dbReference>